<evidence type="ECO:0000313" key="2">
    <source>
        <dbReference type="EMBL" id="MBM6576797.1"/>
    </source>
</evidence>
<protein>
    <submittedName>
        <fullName evidence="2">Winged helix DNA-binding protein</fullName>
    </submittedName>
</protein>
<dbReference type="Pfam" id="PF13463">
    <property type="entry name" value="HTH_27"/>
    <property type="match status" value="1"/>
</dbReference>
<feature type="domain" description="HTH marR-type" evidence="1">
    <location>
        <begin position="249"/>
        <end position="301"/>
    </location>
</feature>
<keyword evidence="2" id="KW-0238">DNA-binding</keyword>
<accession>A0ABS2D7B5</accession>
<organism evidence="2 3">
    <name type="scientific">Sphingomonas longa</name>
    <dbReference type="NCBI Taxonomy" id="2778730"/>
    <lineage>
        <taxon>Bacteria</taxon>
        <taxon>Pseudomonadati</taxon>
        <taxon>Pseudomonadota</taxon>
        <taxon>Alphaproteobacteria</taxon>
        <taxon>Sphingomonadales</taxon>
        <taxon>Sphingomonadaceae</taxon>
        <taxon>Sphingomonas</taxon>
    </lineage>
</organism>
<dbReference type="InterPro" id="IPR036388">
    <property type="entry name" value="WH-like_DNA-bd_sf"/>
</dbReference>
<dbReference type="GO" id="GO:0003677">
    <property type="term" value="F:DNA binding"/>
    <property type="evidence" value="ECO:0007669"/>
    <property type="project" value="UniProtKB-KW"/>
</dbReference>
<name>A0ABS2D7B5_9SPHN</name>
<evidence type="ECO:0000313" key="3">
    <source>
        <dbReference type="Proteomes" id="UP000763641"/>
    </source>
</evidence>
<gene>
    <name evidence="2" type="ORF">ILT43_10460</name>
</gene>
<sequence>MATGWGAAPASFAALAIGDSDRGYEAAVTRCGGRMLATLGWDVLAVELGRHAGRPMLLVEAEGVQEAVLLGTLPRIDAVATALGLPLVVALGTAQIDLVAALLLTRDQALLVEPDAFDRLAAVAAAAGRLGDPMLRDHVREGEPSPLARLNEEVARIADLLARLAREGDARANGVEPPRNDASVVADRRNGFGIEPGAEQAGIDAAEVAALVRQTIRARRLRDGFLGEGLFEDPAWDMVLDLYAAHLEGERVSVSSLCIASAVASTTALRWIGKLTAIGLLVREPDPSDRRRAFVALSEKARQGMHAYVAAVRRAGLPIA</sequence>
<keyword evidence="3" id="KW-1185">Reference proteome</keyword>
<dbReference type="EMBL" id="JAFEMC010000003">
    <property type="protein sequence ID" value="MBM6576797.1"/>
    <property type="molecule type" value="Genomic_DNA"/>
</dbReference>
<dbReference type="InterPro" id="IPR000835">
    <property type="entry name" value="HTH_MarR-typ"/>
</dbReference>
<dbReference type="RefSeq" id="WP_204198912.1">
    <property type="nucleotide sequence ID" value="NZ_JAFEMC010000003.1"/>
</dbReference>
<comment type="caution">
    <text evidence="2">The sequence shown here is derived from an EMBL/GenBank/DDBJ whole genome shotgun (WGS) entry which is preliminary data.</text>
</comment>
<dbReference type="Proteomes" id="UP000763641">
    <property type="component" value="Unassembled WGS sequence"/>
</dbReference>
<dbReference type="InterPro" id="IPR036390">
    <property type="entry name" value="WH_DNA-bd_sf"/>
</dbReference>
<dbReference type="SUPFAM" id="SSF46785">
    <property type="entry name" value="Winged helix' DNA-binding domain"/>
    <property type="match status" value="1"/>
</dbReference>
<dbReference type="Gene3D" id="1.10.10.10">
    <property type="entry name" value="Winged helix-like DNA-binding domain superfamily/Winged helix DNA-binding domain"/>
    <property type="match status" value="1"/>
</dbReference>
<reference evidence="2 3" key="1">
    <citation type="submission" date="2020-12" db="EMBL/GenBank/DDBJ databases">
        <title>Sphingomonas sp.</title>
        <authorList>
            <person name="Kim M.K."/>
        </authorList>
    </citation>
    <scope>NUCLEOTIDE SEQUENCE [LARGE SCALE GENOMIC DNA]</scope>
    <source>
        <strain evidence="2 3">BT552</strain>
    </source>
</reference>
<evidence type="ECO:0000259" key="1">
    <source>
        <dbReference type="Pfam" id="PF13463"/>
    </source>
</evidence>
<proteinExistence type="predicted"/>